<protein>
    <recommendedName>
        <fullName evidence="3">Carbohydrate-binding protein</fullName>
    </recommendedName>
</protein>
<keyword evidence="2" id="KW-1185">Reference proteome</keyword>
<dbReference type="EMBL" id="JBHUEJ010000002">
    <property type="protein sequence ID" value="MFD1709093.1"/>
    <property type="molecule type" value="Genomic_DNA"/>
</dbReference>
<dbReference type="Gene3D" id="2.10.10.20">
    <property type="entry name" value="Carbohydrate-binding module superfamily 5/12"/>
    <property type="match status" value="1"/>
</dbReference>
<dbReference type="RefSeq" id="WP_147914162.1">
    <property type="nucleotide sequence ID" value="NZ_JBHUEJ010000002.1"/>
</dbReference>
<accession>A0ABW4KS21</accession>
<evidence type="ECO:0008006" key="3">
    <source>
        <dbReference type="Google" id="ProtNLM"/>
    </source>
</evidence>
<evidence type="ECO:0000313" key="2">
    <source>
        <dbReference type="Proteomes" id="UP001597304"/>
    </source>
</evidence>
<organism evidence="1 2">
    <name type="scientific">Ottowia flava</name>
    <dbReference type="NCBI Taxonomy" id="2675430"/>
    <lineage>
        <taxon>Bacteria</taxon>
        <taxon>Pseudomonadati</taxon>
        <taxon>Pseudomonadota</taxon>
        <taxon>Betaproteobacteria</taxon>
        <taxon>Burkholderiales</taxon>
        <taxon>Comamonadaceae</taxon>
        <taxon>Ottowia</taxon>
    </lineage>
</organism>
<reference evidence="2" key="1">
    <citation type="journal article" date="2019" name="Int. J. Syst. Evol. Microbiol.">
        <title>The Global Catalogue of Microorganisms (GCM) 10K type strain sequencing project: providing services to taxonomists for standard genome sequencing and annotation.</title>
        <authorList>
            <consortium name="The Broad Institute Genomics Platform"/>
            <consortium name="The Broad Institute Genome Sequencing Center for Infectious Disease"/>
            <person name="Wu L."/>
            <person name="Ma J."/>
        </authorList>
    </citation>
    <scope>NUCLEOTIDE SEQUENCE [LARGE SCALE GENOMIC DNA]</scope>
    <source>
        <strain evidence="2">LMG 29247</strain>
    </source>
</reference>
<dbReference type="Proteomes" id="UP001597304">
    <property type="component" value="Unassembled WGS sequence"/>
</dbReference>
<sequence length="301" mass="33130">MKRGLRVVKTVPVTSATLAGSSVPENEHPVWSAASTYTKGQRVILGHEVYEAVAETGNTNKDPKTEAAYWARVGYTNLWRAFDLSSTTRTQFDSDAWFELSPGQAISSVVLRGLAAVTKVRLTMTHPAYGVVHEHEAFIGSELTESSWYAWTFEPRVARATFEYHGLPSYPGATLRIELEGGADAGVGVVAIGKLREFGIGVSLGMRIGLMDFSRKQRDEYGDVFLKQGDYADTASFTVVVANDQLNNVRALVTSLRGTPCLWSPSDRWETTTVWGFFQNFVVTIQYATHSECAIDLEGLT</sequence>
<gene>
    <name evidence="1" type="ORF">ACFSF0_00580</name>
</gene>
<evidence type="ECO:0000313" key="1">
    <source>
        <dbReference type="EMBL" id="MFD1709093.1"/>
    </source>
</evidence>
<proteinExistence type="predicted"/>
<comment type="caution">
    <text evidence="1">The sequence shown here is derived from an EMBL/GenBank/DDBJ whole genome shotgun (WGS) entry which is preliminary data.</text>
</comment>
<name>A0ABW4KS21_9BURK</name>